<evidence type="ECO:0000256" key="2">
    <source>
        <dbReference type="SAM" id="SignalP"/>
    </source>
</evidence>
<evidence type="ECO:0000313" key="3">
    <source>
        <dbReference type="EMBL" id="QEG23239.1"/>
    </source>
</evidence>
<organism evidence="3 4">
    <name type="scientific">Mariniblastus fucicola</name>
    <dbReference type="NCBI Taxonomy" id="980251"/>
    <lineage>
        <taxon>Bacteria</taxon>
        <taxon>Pseudomonadati</taxon>
        <taxon>Planctomycetota</taxon>
        <taxon>Planctomycetia</taxon>
        <taxon>Pirellulales</taxon>
        <taxon>Pirellulaceae</taxon>
        <taxon>Mariniblastus</taxon>
    </lineage>
</organism>
<feature type="signal peptide" evidence="2">
    <location>
        <begin position="1"/>
        <end position="24"/>
    </location>
</feature>
<evidence type="ECO:0000313" key="4">
    <source>
        <dbReference type="Proteomes" id="UP000322214"/>
    </source>
</evidence>
<dbReference type="KEGG" id="mff:MFFC18_31350"/>
<protein>
    <recommendedName>
        <fullName evidence="5">Secreted protein</fullName>
    </recommendedName>
</protein>
<dbReference type="InterPro" id="IPR047750">
    <property type="entry name" value="YdjY-like"/>
</dbReference>
<dbReference type="Proteomes" id="UP000322214">
    <property type="component" value="Chromosome"/>
</dbReference>
<gene>
    <name evidence="3" type="ORF">MFFC18_31350</name>
</gene>
<keyword evidence="2" id="KW-0732">Signal</keyword>
<evidence type="ECO:0000256" key="1">
    <source>
        <dbReference type="SAM" id="MobiDB-lite"/>
    </source>
</evidence>
<proteinExistence type="predicted"/>
<dbReference type="AlphaFoldDB" id="A0A5B9PCL2"/>
<evidence type="ECO:0008006" key="5">
    <source>
        <dbReference type="Google" id="ProtNLM"/>
    </source>
</evidence>
<dbReference type="OrthoDB" id="247135at2"/>
<feature type="region of interest" description="Disordered" evidence="1">
    <location>
        <begin position="34"/>
        <end position="75"/>
    </location>
</feature>
<dbReference type="PROSITE" id="PS51257">
    <property type="entry name" value="PROKAR_LIPOPROTEIN"/>
    <property type="match status" value="1"/>
</dbReference>
<accession>A0A5B9PCL2</accession>
<keyword evidence="4" id="KW-1185">Reference proteome</keyword>
<name>A0A5B9PCL2_9BACT</name>
<dbReference type="RefSeq" id="WP_148618887.1">
    <property type="nucleotide sequence ID" value="NZ_CP042912.1"/>
</dbReference>
<sequence precursor="true">MIAKPSHLAILFIGLLLTSFVGCADARQDRSEIPATIGEVQDADPDTQDPEEKPAATVDSGSKSNKLESAKPPKQDLVTLMKKEEEEFEKQTIEIPGTWKRLGKNHIWVDPKNKRVIVRGAICLQEGLLEMFACPRQTKEHEAIISVHAKAQEAHASMLAIGIKPGKPMTWVEEYFPVDGPVIDIEIWWTDKDGKLVKRRAQDMIRNTDTGKAMASDFVFGGSKEIYDPHHKRNDYLADYGPMINVANQPDAMIDVSIQSSAEAQGSLFEAFTENVPPVNTKVYVVLSDSGKRIAAKKGKPQTK</sequence>
<feature type="chain" id="PRO_5023113579" description="Secreted protein" evidence="2">
    <location>
        <begin position="25"/>
        <end position="304"/>
    </location>
</feature>
<feature type="compositionally biased region" description="Basic and acidic residues" evidence="1">
    <location>
        <begin position="65"/>
        <end position="74"/>
    </location>
</feature>
<dbReference type="EMBL" id="CP042912">
    <property type="protein sequence ID" value="QEG23239.1"/>
    <property type="molecule type" value="Genomic_DNA"/>
</dbReference>
<reference evidence="3 4" key="1">
    <citation type="submission" date="2019-08" db="EMBL/GenBank/DDBJ databases">
        <title>Deep-cultivation of Planctomycetes and their phenomic and genomic characterization uncovers novel biology.</title>
        <authorList>
            <person name="Wiegand S."/>
            <person name="Jogler M."/>
            <person name="Boedeker C."/>
            <person name="Pinto D."/>
            <person name="Vollmers J."/>
            <person name="Rivas-Marin E."/>
            <person name="Kohn T."/>
            <person name="Peeters S.H."/>
            <person name="Heuer A."/>
            <person name="Rast P."/>
            <person name="Oberbeckmann S."/>
            <person name="Bunk B."/>
            <person name="Jeske O."/>
            <person name="Meyerdierks A."/>
            <person name="Storesund J.E."/>
            <person name="Kallscheuer N."/>
            <person name="Luecker S."/>
            <person name="Lage O.M."/>
            <person name="Pohl T."/>
            <person name="Merkel B.J."/>
            <person name="Hornburger P."/>
            <person name="Mueller R.-W."/>
            <person name="Bruemmer F."/>
            <person name="Labrenz M."/>
            <person name="Spormann A.M."/>
            <person name="Op den Camp H."/>
            <person name="Overmann J."/>
            <person name="Amann R."/>
            <person name="Jetten M.S.M."/>
            <person name="Mascher T."/>
            <person name="Medema M.H."/>
            <person name="Devos D.P."/>
            <person name="Kaster A.-K."/>
            <person name="Ovreas L."/>
            <person name="Rohde M."/>
            <person name="Galperin M.Y."/>
            <person name="Jogler C."/>
        </authorList>
    </citation>
    <scope>NUCLEOTIDE SEQUENCE [LARGE SCALE GENOMIC DNA]</scope>
    <source>
        <strain evidence="3 4">FC18</strain>
    </source>
</reference>
<dbReference type="STRING" id="980251.GCA_001642875_00531"/>
<dbReference type="NCBIfam" id="NF040466">
    <property type="entry name" value="ydjY_domain"/>
    <property type="match status" value="1"/>
</dbReference>